<sequence length="652" mass="75032">MLCSACYAALTTDIEGRMCWNDSHPQDLVHHPTSDDFEQAVVGKCHICLTLAYQWEHKFKLRLSFPKHVNKGITHRSGEKVTSRHFTRFYLSRGERSFTPGPWYPISEKSFFITFYLDETFKEAIMTNEIRNQILLTFVANPYPEFERSIKLSQLQRVYREAIEITLRLGVSYLWIDSLCICQDDKQDWNEEASKMFDIYRNAAFNIGATGASDGDGQCFVNHNVDLLHPCLFNMVLENKASKKPRLRDRLFRRKNKTEDTEPPASQETTWHVVDETFWTGRLYQQPLNQRAWVLQERLISPRMIHFGADQVYWECHEHHACEAYPKGPQAMHELRARKAVHPDVIQEVLATQLEESRKRRRGISLTPTSDSPPREWALFGWSDIVAEYNKLDLTLPKDKLIALSGLAKQMQPSIQDQYVAGLWRSAMLMGLLWRINHRERSREGKGVAKRLKGAAPTWSWASVQGNTHVFMVPDGKLKGLGFEIHIDIQNIALNPIHDEYGALNLSPLQIKGQLWPAAFLSDNMRNAYRWKYSKGQHYQDPDVRFPFFDLGSGALTGGWGEIDCTPDTAMEPGDLDVTANMHIMPIVSVKFPGNDQHAKSMTQGLILRKIEGDGGYAQYERFGYFQHSENEDFLHLARKVGEGIWQVIEIV</sequence>
<dbReference type="AlphaFoldDB" id="A0A084GEQ9"/>
<evidence type="ECO:0000313" key="3">
    <source>
        <dbReference type="Proteomes" id="UP000028545"/>
    </source>
</evidence>
<keyword evidence="3" id="KW-1185">Reference proteome</keyword>
<dbReference type="OMA" id="WRINHRE"/>
<dbReference type="OrthoDB" id="5362512at2759"/>
<dbReference type="RefSeq" id="XP_016645620.1">
    <property type="nucleotide sequence ID" value="XM_016784863.1"/>
</dbReference>
<organism evidence="2 3">
    <name type="scientific">Pseudallescheria apiosperma</name>
    <name type="common">Scedosporium apiospermum</name>
    <dbReference type="NCBI Taxonomy" id="563466"/>
    <lineage>
        <taxon>Eukaryota</taxon>
        <taxon>Fungi</taxon>
        <taxon>Dikarya</taxon>
        <taxon>Ascomycota</taxon>
        <taxon>Pezizomycotina</taxon>
        <taxon>Sordariomycetes</taxon>
        <taxon>Hypocreomycetidae</taxon>
        <taxon>Microascales</taxon>
        <taxon>Microascaceae</taxon>
        <taxon>Scedosporium</taxon>
    </lineage>
</organism>
<dbReference type="EMBL" id="JOWA01000066">
    <property type="protein sequence ID" value="KEZ45821.1"/>
    <property type="molecule type" value="Genomic_DNA"/>
</dbReference>
<reference evidence="2 3" key="1">
    <citation type="journal article" date="2014" name="Genome Announc.">
        <title>Draft genome sequence of the pathogenic fungus Scedosporium apiospermum.</title>
        <authorList>
            <person name="Vandeputte P."/>
            <person name="Ghamrawi S."/>
            <person name="Rechenmann M."/>
            <person name="Iltis A."/>
            <person name="Giraud S."/>
            <person name="Fleury M."/>
            <person name="Thornton C."/>
            <person name="Delhaes L."/>
            <person name="Meyer W."/>
            <person name="Papon N."/>
            <person name="Bouchara J.P."/>
        </authorList>
    </citation>
    <scope>NUCLEOTIDE SEQUENCE [LARGE SCALE GENOMIC DNA]</scope>
    <source>
        <strain evidence="2 3">IHEM 14462</strain>
    </source>
</reference>
<dbReference type="KEGG" id="sapo:SAPIO_CDS1637"/>
<dbReference type="InterPro" id="IPR010730">
    <property type="entry name" value="HET"/>
</dbReference>
<dbReference type="HOGENOM" id="CLU_002639_5_3_1"/>
<dbReference type="Pfam" id="PF06985">
    <property type="entry name" value="HET"/>
    <property type="match status" value="1"/>
</dbReference>
<evidence type="ECO:0000313" key="2">
    <source>
        <dbReference type="EMBL" id="KEZ45821.1"/>
    </source>
</evidence>
<dbReference type="PANTHER" id="PTHR33112:SF16">
    <property type="entry name" value="HETEROKARYON INCOMPATIBILITY DOMAIN-CONTAINING PROTEIN"/>
    <property type="match status" value="1"/>
</dbReference>
<feature type="domain" description="Heterokaryon incompatibility" evidence="1">
    <location>
        <begin position="149"/>
        <end position="297"/>
    </location>
</feature>
<gene>
    <name evidence="2" type="ORF">SAPIO_CDS1637</name>
</gene>
<comment type="caution">
    <text evidence="2">The sequence shown here is derived from an EMBL/GenBank/DDBJ whole genome shotgun (WGS) entry which is preliminary data.</text>
</comment>
<accession>A0A084GEQ9</accession>
<dbReference type="GeneID" id="27720709"/>
<proteinExistence type="predicted"/>
<protein>
    <recommendedName>
        <fullName evidence="1">Heterokaryon incompatibility domain-containing protein</fullName>
    </recommendedName>
</protein>
<evidence type="ECO:0000259" key="1">
    <source>
        <dbReference type="Pfam" id="PF06985"/>
    </source>
</evidence>
<dbReference type="VEuPathDB" id="FungiDB:SAPIO_CDS1637"/>
<dbReference type="Proteomes" id="UP000028545">
    <property type="component" value="Unassembled WGS sequence"/>
</dbReference>
<dbReference type="PANTHER" id="PTHR33112">
    <property type="entry name" value="DOMAIN PROTEIN, PUTATIVE-RELATED"/>
    <property type="match status" value="1"/>
</dbReference>
<name>A0A084GEQ9_PSEDA</name>